<protein>
    <submittedName>
        <fullName evidence="2">Uncharacterized protein</fullName>
    </submittedName>
</protein>
<feature type="non-terminal residue" evidence="2">
    <location>
        <position position="54"/>
    </location>
</feature>
<proteinExistence type="predicted"/>
<keyword evidence="3" id="KW-1185">Reference proteome</keyword>
<evidence type="ECO:0000256" key="1">
    <source>
        <dbReference type="SAM" id="MobiDB-lite"/>
    </source>
</evidence>
<feature type="region of interest" description="Disordered" evidence="1">
    <location>
        <begin position="32"/>
        <end position="54"/>
    </location>
</feature>
<dbReference type="Proteomes" id="UP000265520">
    <property type="component" value="Unassembled WGS sequence"/>
</dbReference>
<reference evidence="2 3" key="1">
    <citation type="journal article" date="2018" name="Front. Plant Sci.">
        <title>Red Clover (Trifolium pratense) and Zigzag Clover (T. medium) - A Picture of Genomic Similarities and Differences.</title>
        <authorList>
            <person name="Dluhosova J."/>
            <person name="Istvanek J."/>
            <person name="Nedelnik J."/>
            <person name="Repkova J."/>
        </authorList>
    </citation>
    <scope>NUCLEOTIDE SEQUENCE [LARGE SCALE GENOMIC DNA]</scope>
    <source>
        <strain evidence="3">cv. 10/8</strain>
        <tissue evidence="2">Leaf</tissue>
    </source>
</reference>
<dbReference type="AlphaFoldDB" id="A0A392VXJ4"/>
<comment type="caution">
    <text evidence="2">The sequence shown here is derived from an EMBL/GenBank/DDBJ whole genome shotgun (WGS) entry which is preliminary data.</text>
</comment>
<accession>A0A392VXJ4</accession>
<dbReference type="EMBL" id="LXQA011293657">
    <property type="protein sequence ID" value="MCI92192.1"/>
    <property type="molecule type" value="Genomic_DNA"/>
</dbReference>
<name>A0A392VXJ4_9FABA</name>
<sequence>MNMPDTQKSEPSCAETLMTGATRHTARRDAQLAETFQPSTQPTGTTRQSSCATR</sequence>
<evidence type="ECO:0000313" key="3">
    <source>
        <dbReference type="Proteomes" id="UP000265520"/>
    </source>
</evidence>
<feature type="compositionally biased region" description="Polar residues" evidence="1">
    <location>
        <begin position="34"/>
        <end position="54"/>
    </location>
</feature>
<evidence type="ECO:0000313" key="2">
    <source>
        <dbReference type="EMBL" id="MCI92192.1"/>
    </source>
</evidence>
<organism evidence="2 3">
    <name type="scientific">Trifolium medium</name>
    <dbReference type="NCBI Taxonomy" id="97028"/>
    <lineage>
        <taxon>Eukaryota</taxon>
        <taxon>Viridiplantae</taxon>
        <taxon>Streptophyta</taxon>
        <taxon>Embryophyta</taxon>
        <taxon>Tracheophyta</taxon>
        <taxon>Spermatophyta</taxon>
        <taxon>Magnoliopsida</taxon>
        <taxon>eudicotyledons</taxon>
        <taxon>Gunneridae</taxon>
        <taxon>Pentapetalae</taxon>
        <taxon>rosids</taxon>
        <taxon>fabids</taxon>
        <taxon>Fabales</taxon>
        <taxon>Fabaceae</taxon>
        <taxon>Papilionoideae</taxon>
        <taxon>50 kb inversion clade</taxon>
        <taxon>NPAAA clade</taxon>
        <taxon>Hologalegina</taxon>
        <taxon>IRL clade</taxon>
        <taxon>Trifolieae</taxon>
        <taxon>Trifolium</taxon>
    </lineage>
</organism>